<accession>N2AN13</accession>
<dbReference type="eggNOG" id="ENOG5032U0T">
    <property type="taxonomic scope" value="Bacteria"/>
</dbReference>
<feature type="domain" description="PrcB C-terminal" evidence="1">
    <location>
        <begin position="73"/>
        <end position="129"/>
    </location>
</feature>
<dbReference type="HOGENOM" id="CLU_137259_0_0_9"/>
<reference evidence="3" key="1">
    <citation type="submission" date="2018-10" db="EMBL/GenBank/DDBJ databases">
        <title>Schaedlerella arabinophila gen. nov. sp. nov., isolated from the mouse intestinal tract and comparative analysis with the genome of the closely related altered Schaedler flora strain ASF502.</title>
        <authorList>
            <person name="Miyake S."/>
            <person name="Soh M."/>
            <person name="Seedorf H."/>
        </authorList>
    </citation>
    <scope>NUCLEOTIDE SEQUENCE [LARGE SCALE GENOMIC DNA]</scope>
    <source>
        <strain evidence="3">DSM 106076</strain>
    </source>
</reference>
<dbReference type="RefSeq" id="WP_004074953.1">
    <property type="nucleotide sequence ID" value="NZ_CASCYM010000001.1"/>
</dbReference>
<sequence>MKQKKGILKAVLTGFLLLSVLTGCVSRPQKTEKLRDLEFTVLNKEEVPEELKAQIVQNQDRPFRLTYTDQGKLYIAEGYGAQLKTGYSVEVTGLYETSNAVYFHTNLLGPEKGEETKEITTFPYVVVMLEAIEKNVVFDS</sequence>
<dbReference type="PROSITE" id="PS51257">
    <property type="entry name" value="PROKAR_LIPOPROTEIN"/>
    <property type="match status" value="1"/>
</dbReference>
<evidence type="ECO:0000259" key="1">
    <source>
        <dbReference type="Pfam" id="PF14343"/>
    </source>
</evidence>
<dbReference type="InterPro" id="IPR025748">
    <property type="entry name" value="PrcB_C_dom"/>
</dbReference>
<dbReference type="GO" id="GO:0008233">
    <property type="term" value="F:peptidase activity"/>
    <property type="evidence" value="ECO:0007669"/>
    <property type="project" value="UniProtKB-KW"/>
</dbReference>
<dbReference type="GO" id="GO:0006508">
    <property type="term" value="P:proteolysis"/>
    <property type="evidence" value="ECO:0007669"/>
    <property type="project" value="UniProtKB-KW"/>
</dbReference>
<accession>A0A3R8M0L3</accession>
<organism evidence="3 4">
    <name type="scientific">Schaedlerella arabinosiphila</name>
    <dbReference type="NCBI Taxonomy" id="2044587"/>
    <lineage>
        <taxon>Bacteria</taxon>
        <taxon>Bacillati</taxon>
        <taxon>Bacillota</taxon>
        <taxon>Clostridia</taxon>
        <taxon>Lachnospirales</taxon>
        <taxon>Lachnospiraceae</taxon>
        <taxon>Schaedlerella</taxon>
    </lineage>
</organism>
<dbReference type="EMBL" id="VIRB01000076">
    <property type="protein sequence ID" value="NDO69525.1"/>
    <property type="molecule type" value="Genomic_DNA"/>
</dbReference>
<keyword evidence="3" id="KW-0378">Hydrolase</keyword>
<evidence type="ECO:0000313" key="4">
    <source>
        <dbReference type="Proteomes" id="UP000274920"/>
    </source>
</evidence>
<protein>
    <submittedName>
        <fullName evidence="3">Protease complex subunit PrcB family protein</fullName>
    </submittedName>
</protein>
<dbReference type="Pfam" id="PF14343">
    <property type="entry name" value="PrcB_C"/>
    <property type="match status" value="1"/>
</dbReference>
<keyword evidence="4" id="KW-1185">Reference proteome</keyword>
<evidence type="ECO:0000313" key="2">
    <source>
        <dbReference type="EMBL" id="NDO69525.1"/>
    </source>
</evidence>
<dbReference type="Proteomes" id="UP000474104">
    <property type="component" value="Unassembled WGS sequence"/>
</dbReference>
<evidence type="ECO:0000313" key="5">
    <source>
        <dbReference type="Proteomes" id="UP000474104"/>
    </source>
</evidence>
<dbReference type="AlphaFoldDB" id="N2AN13"/>
<dbReference type="Proteomes" id="UP000274920">
    <property type="component" value="Unassembled WGS sequence"/>
</dbReference>
<keyword evidence="3" id="KW-0645">Protease</keyword>
<dbReference type="EMBL" id="RHJS01000002">
    <property type="protein sequence ID" value="RRK33294.1"/>
    <property type="molecule type" value="Genomic_DNA"/>
</dbReference>
<reference evidence="2 5" key="2">
    <citation type="submission" date="2019-07" db="EMBL/GenBank/DDBJ databases">
        <title>Draft genome sequences of 15 bacterial species constituting the stable defined intestinal microbiota of the GM15 gnotobiotic mouse model.</title>
        <authorList>
            <person name="Elie C."/>
            <person name="Mathieu A."/>
            <person name="Saliou A."/>
            <person name="Darnaud M."/>
            <person name="Leulier F."/>
            <person name="Tamellini A."/>
        </authorList>
    </citation>
    <scope>NUCLEOTIDE SEQUENCE [LARGE SCALE GENOMIC DNA]</scope>
    <source>
        <strain evidence="5">ASF 502</strain>
        <strain evidence="2">MD300</strain>
    </source>
</reference>
<comment type="caution">
    <text evidence="3">The sequence shown here is derived from an EMBL/GenBank/DDBJ whole genome shotgun (WGS) entry which is preliminary data.</text>
</comment>
<dbReference type="OrthoDB" id="422698at2"/>
<name>N2AN13_9FIRM</name>
<gene>
    <name evidence="3" type="ORF">EBB54_19580</name>
    <name evidence="2" type="ORF">FMM80_12875</name>
</gene>
<dbReference type="STRING" id="2044587.C824_01138"/>
<evidence type="ECO:0000313" key="3">
    <source>
        <dbReference type="EMBL" id="RRK33294.1"/>
    </source>
</evidence>
<proteinExistence type="predicted"/>